<dbReference type="Proteomes" id="UP000789920">
    <property type="component" value="Unassembled WGS sequence"/>
</dbReference>
<feature type="non-terminal residue" evidence="1">
    <location>
        <position position="87"/>
    </location>
</feature>
<dbReference type="EMBL" id="CAJVQC010080513">
    <property type="protein sequence ID" value="CAG8818037.1"/>
    <property type="molecule type" value="Genomic_DNA"/>
</dbReference>
<reference evidence="1" key="1">
    <citation type="submission" date="2021-06" db="EMBL/GenBank/DDBJ databases">
        <authorList>
            <person name="Kallberg Y."/>
            <person name="Tangrot J."/>
            <person name="Rosling A."/>
        </authorList>
    </citation>
    <scope>NUCLEOTIDE SEQUENCE</scope>
    <source>
        <strain evidence="1">MA461A</strain>
    </source>
</reference>
<protein>
    <submittedName>
        <fullName evidence="1">24693_t:CDS:1</fullName>
    </submittedName>
</protein>
<evidence type="ECO:0000313" key="1">
    <source>
        <dbReference type="EMBL" id="CAG8818037.1"/>
    </source>
</evidence>
<comment type="caution">
    <text evidence="1">The sequence shown here is derived from an EMBL/GenBank/DDBJ whole genome shotgun (WGS) entry which is preliminary data.</text>
</comment>
<accession>A0ACA9S0K2</accession>
<sequence>MTSVLALVSYEFNSINVRTLSCDITNPLWVRLFGYAGVNVLIAVPGVYWSGRVAWIIFNHSDQTLQTFSALAVSQEKENNNLSTISI</sequence>
<proteinExistence type="predicted"/>
<evidence type="ECO:0000313" key="2">
    <source>
        <dbReference type="Proteomes" id="UP000789920"/>
    </source>
</evidence>
<organism evidence="1 2">
    <name type="scientific">Racocetra persica</name>
    <dbReference type="NCBI Taxonomy" id="160502"/>
    <lineage>
        <taxon>Eukaryota</taxon>
        <taxon>Fungi</taxon>
        <taxon>Fungi incertae sedis</taxon>
        <taxon>Mucoromycota</taxon>
        <taxon>Glomeromycotina</taxon>
        <taxon>Glomeromycetes</taxon>
        <taxon>Diversisporales</taxon>
        <taxon>Gigasporaceae</taxon>
        <taxon>Racocetra</taxon>
    </lineage>
</organism>
<keyword evidence="2" id="KW-1185">Reference proteome</keyword>
<gene>
    <name evidence="1" type="ORF">RPERSI_LOCUS24827</name>
</gene>
<name>A0ACA9S0K2_9GLOM</name>